<feature type="transmembrane region" description="Helical" evidence="1">
    <location>
        <begin position="545"/>
        <end position="565"/>
    </location>
</feature>
<comment type="caution">
    <text evidence="2">The sequence shown here is derived from an EMBL/GenBank/DDBJ whole genome shotgun (WGS) entry which is preliminary data.</text>
</comment>
<reference evidence="2 3" key="1">
    <citation type="journal article" date="2014" name="Genome Biol. Evol.">
        <title>The secreted proteins of Achlya hypogyna and Thraustotheca clavata identify the ancestral oomycete secretome and reveal gene acquisitions by horizontal gene transfer.</title>
        <authorList>
            <person name="Misner I."/>
            <person name="Blouin N."/>
            <person name="Leonard G."/>
            <person name="Richards T.A."/>
            <person name="Lane C.E."/>
        </authorList>
    </citation>
    <scope>NUCLEOTIDE SEQUENCE [LARGE SCALE GENOMIC DNA]</scope>
    <source>
        <strain evidence="2 3">ATCC 48635</strain>
    </source>
</reference>
<keyword evidence="3" id="KW-1185">Reference proteome</keyword>
<keyword evidence="1" id="KW-0812">Transmembrane</keyword>
<feature type="transmembrane region" description="Helical" evidence="1">
    <location>
        <begin position="616"/>
        <end position="635"/>
    </location>
</feature>
<feature type="transmembrane region" description="Helical" evidence="1">
    <location>
        <begin position="503"/>
        <end position="524"/>
    </location>
</feature>
<evidence type="ECO:0008006" key="4">
    <source>
        <dbReference type="Google" id="ProtNLM"/>
    </source>
</evidence>
<protein>
    <recommendedName>
        <fullName evidence="4">Transmembrane protein</fullName>
    </recommendedName>
</protein>
<dbReference type="Proteomes" id="UP000243579">
    <property type="component" value="Unassembled WGS sequence"/>
</dbReference>
<evidence type="ECO:0000313" key="2">
    <source>
        <dbReference type="EMBL" id="OQR89142.1"/>
    </source>
</evidence>
<dbReference type="AlphaFoldDB" id="A0A1V9YTR1"/>
<feature type="non-terminal residue" evidence="2">
    <location>
        <position position="1"/>
    </location>
</feature>
<organism evidence="2 3">
    <name type="scientific">Achlya hypogyna</name>
    <name type="common">Oomycete</name>
    <name type="synonym">Protoachlya hypogyna</name>
    <dbReference type="NCBI Taxonomy" id="1202772"/>
    <lineage>
        <taxon>Eukaryota</taxon>
        <taxon>Sar</taxon>
        <taxon>Stramenopiles</taxon>
        <taxon>Oomycota</taxon>
        <taxon>Saprolegniomycetes</taxon>
        <taxon>Saprolegniales</taxon>
        <taxon>Achlyaceae</taxon>
        <taxon>Achlya</taxon>
    </lineage>
</organism>
<dbReference type="EMBL" id="JNBR01000920">
    <property type="protein sequence ID" value="OQR89142.1"/>
    <property type="molecule type" value="Genomic_DNA"/>
</dbReference>
<evidence type="ECO:0000256" key="1">
    <source>
        <dbReference type="SAM" id="Phobius"/>
    </source>
</evidence>
<keyword evidence="1" id="KW-1133">Transmembrane helix</keyword>
<feature type="transmembrane region" description="Helical" evidence="1">
    <location>
        <begin position="585"/>
        <end position="609"/>
    </location>
</feature>
<proteinExistence type="predicted"/>
<sequence>YGAIVAHGELNSVAAAIAGLRTSDACEAPWIFTPYCYLDFGRTWPVAHSTRRQVRCETMTANGAVYLDAVLRNVDWDAWRDCWGAAFDVAFGNELQRSAAGQRWLAATASVQTTVDAEAAIWTQHGIDRFDTQWQNYKRIGVMNSYAITNAYGISYPLALMELNGAYRRNSQTTYKMYWSLANDLMAVGRNTSGIGGCSLVRSSAEYAFANTTLAAVMIANGTLPSPLPNTLTLVSNYVGPFGVVDMIYVSVPPLVADVTQQILNLVRLGLGHESSAAQALYSSISIASACIAVPRIWLKPNYKSYGGSPLCAELTSPKALSGGFSNMLAYDLACIPSSPVVSRAIQSIDSLIVSAVLAGLNTSSNFAAVCASDPTNLAACVAYLTKATRFIDLYMPGVRDVPAAAAHAHVQALCVEFLLFTKVNASRPMDLIHTNVLDPIDSDFYFFGWLYLYDWVLGRREVVSFQGDAGALNLLTDYQLPLAQQVQDSEITTNLVRYCRAGVQYVTAMMLLVALLVLYYIVLSRGQFEGFNMFKLDRVGGIVWVGRPLLFLRSTTALCLLSTAGLELKFSGYVSYFALAPAPWYKVVLAAWEMSWLVAVVDDIFLVITQEYAAYYANINTIIVCSVAAIWTALEPVPATVAVDKKCSVTAVDMQILCTSSVIAIGQMSRFGGLLIVICTCHIISYHVAKWYVGAKPLSPAASLLLSTGARYHFKHVHRIVHGVYYLDRASAALTGLLTYRCGRTFYVLDIKLWRIFVVTQSSSSRESSGWDPVNMGASIPLTD</sequence>
<keyword evidence="1" id="KW-0472">Membrane</keyword>
<dbReference type="OrthoDB" id="78936at2759"/>
<evidence type="ECO:0000313" key="3">
    <source>
        <dbReference type="Proteomes" id="UP000243579"/>
    </source>
</evidence>
<gene>
    <name evidence="2" type="ORF">ACHHYP_06454</name>
</gene>
<feature type="transmembrane region" description="Helical" evidence="1">
    <location>
        <begin position="672"/>
        <end position="690"/>
    </location>
</feature>
<name>A0A1V9YTR1_ACHHY</name>
<accession>A0A1V9YTR1</accession>